<evidence type="ECO:0000313" key="4">
    <source>
        <dbReference type="Proteomes" id="UP000587477"/>
    </source>
</evidence>
<evidence type="ECO:0000256" key="1">
    <source>
        <dbReference type="SAM" id="Phobius"/>
    </source>
</evidence>
<dbReference type="Proteomes" id="UP000587477">
    <property type="component" value="Chromosome"/>
</dbReference>
<name>A0A1D9PGN9_BACVE</name>
<evidence type="ECO:0000313" key="3">
    <source>
        <dbReference type="EMBL" id="QOY26080.1"/>
    </source>
</evidence>
<dbReference type="Pfam" id="PF11738">
    <property type="entry name" value="DUF3298"/>
    <property type="match status" value="1"/>
</dbReference>
<gene>
    <name evidence="3" type="primary">rsiV</name>
    <name evidence="3" type="ORF">BACVE_001029</name>
</gene>
<dbReference type="Gene3D" id="3.30.565.40">
    <property type="entry name" value="Fervidobacterium nodosum Rt17-B1 like"/>
    <property type="match status" value="1"/>
</dbReference>
<dbReference type="KEGG" id="bmp:NG74_00643"/>
<organism evidence="3 4">
    <name type="scientific">Bacillus velezensis</name>
    <dbReference type="NCBI Taxonomy" id="492670"/>
    <lineage>
        <taxon>Bacteria</taxon>
        <taxon>Bacillati</taxon>
        <taxon>Bacillota</taxon>
        <taxon>Bacilli</taxon>
        <taxon>Bacillales</taxon>
        <taxon>Bacillaceae</taxon>
        <taxon>Bacillus</taxon>
        <taxon>Bacillus amyloliquefaciens group</taxon>
    </lineage>
</organism>
<feature type="domain" description="DUF3298" evidence="2">
    <location>
        <begin position="189"/>
        <end position="273"/>
    </location>
</feature>
<proteinExistence type="predicted"/>
<evidence type="ECO:0000259" key="2">
    <source>
        <dbReference type="Pfam" id="PF11738"/>
    </source>
</evidence>
<accession>A0A1D9PGN9</accession>
<dbReference type="InterPro" id="IPR021729">
    <property type="entry name" value="DUF3298"/>
</dbReference>
<dbReference type="RefSeq" id="WP_014417080.1">
    <property type="nucleotide sequence ID" value="NZ_AP024501.1"/>
</dbReference>
<dbReference type="AlphaFoldDB" id="A0A1D9PGN9"/>
<accession>A0A2D3DKS4</accession>
<dbReference type="InterPro" id="IPR037126">
    <property type="entry name" value="PdaC/RsiV-like_sf"/>
</dbReference>
<sequence>MEKRLEQLREEYKSVPIPKELDSIVEKALRQKPKKKRIVMWPTSAAVAAAVLFTAVVNINPDAAQAMSKIPVIGKVVQAITFTEMKEEKNQSSIDVKTPALSGLSDHKLEDSINRHYMKESKKLYQEFMKATSKSKKGHLSIYSDYETVTDTADLISIRRDIEKTQASSYTQSRYITIDKKNEAVLTLKSLFKDDRYIKVISQNIKEQMKKQMKEDPNKIYWVEDDDMTEPFKAIRADQNFYITDKHKLVISFDEYEAAPGYMGVTEFTIPTSVISKLLVGDRYIR</sequence>
<dbReference type="Gene3D" id="3.90.640.20">
    <property type="entry name" value="Heat-shock cognate protein, ATPase"/>
    <property type="match status" value="1"/>
</dbReference>
<keyword evidence="1" id="KW-0812">Transmembrane</keyword>
<keyword evidence="1" id="KW-1133">Transmembrane helix</keyword>
<reference evidence="4" key="1">
    <citation type="submission" date="2020-10" db="EMBL/GenBank/DDBJ databases">
        <title>Complete genome sequence of Bacillus velezensis NST6.</title>
        <authorList>
            <person name="Choi J."/>
        </authorList>
    </citation>
    <scope>NUCLEOTIDE SEQUENCE [LARGE SCALE GENOMIC DNA]</scope>
    <source>
        <strain evidence="4">NST6</strain>
    </source>
</reference>
<dbReference type="STRING" id="1155777.BANAU_0574"/>
<keyword evidence="1" id="KW-0472">Membrane</keyword>
<feature type="transmembrane region" description="Helical" evidence="1">
    <location>
        <begin position="38"/>
        <end position="59"/>
    </location>
</feature>
<protein>
    <submittedName>
        <fullName evidence="3">Anti-sigma-V factor RsiV</fullName>
    </submittedName>
</protein>
<dbReference type="EMBL" id="CP063687">
    <property type="protein sequence ID" value="QOY26080.1"/>
    <property type="molecule type" value="Genomic_DNA"/>
</dbReference>